<organism evidence="2 3">
    <name type="scientific">Coccomyxa subellipsoidea (strain C-169)</name>
    <name type="common">Green microalga</name>
    <dbReference type="NCBI Taxonomy" id="574566"/>
    <lineage>
        <taxon>Eukaryota</taxon>
        <taxon>Viridiplantae</taxon>
        <taxon>Chlorophyta</taxon>
        <taxon>core chlorophytes</taxon>
        <taxon>Trebouxiophyceae</taxon>
        <taxon>Trebouxiophyceae incertae sedis</taxon>
        <taxon>Coccomyxaceae</taxon>
        <taxon>Coccomyxa</taxon>
        <taxon>Coccomyxa subellipsoidea</taxon>
    </lineage>
</organism>
<dbReference type="AlphaFoldDB" id="I0YNV8"/>
<dbReference type="Proteomes" id="UP000007264">
    <property type="component" value="Unassembled WGS sequence"/>
</dbReference>
<dbReference type="KEGG" id="csl:COCSUDRAFT_57798"/>
<name>I0YNV8_COCSC</name>
<dbReference type="GeneID" id="17038053"/>
<evidence type="ECO:0000256" key="1">
    <source>
        <dbReference type="SAM" id="MobiDB-lite"/>
    </source>
</evidence>
<keyword evidence="3" id="KW-1185">Reference proteome</keyword>
<comment type="caution">
    <text evidence="2">The sequence shown here is derived from an EMBL/GenBank/DDBJ whole genome shotgun (WGS) entry which is preliminary data.</text>
</comment>
<feature type="region of interest" description="Disordered" evidence="1">
    <location>
        <begin position="33"/>
        <end position="83"/>
    </location>
</feature>
<protein>
    <submittedName>
        <fullName evidence="2">Uncharacterized protein</fullName>
    </submittedName>
</protein>
<proteinExistence type="predicted"/>
<gene>
    <name evidence="2" type="ORF">COCSUDRAFT_57798</name>
</gene>
<dbReference type="RefSeq" id="XP_005644621.1">
    <property type="nucleotide sequence ID" value="XM_005644564.1"/>
</dbReference>
<accession>I0YNV8</accession>
<evidence type="ECO:0000313" key="2">
    <source>
        <dbReference type="EMBL" id="EIE20077.1"/>
    </source>
</evidence>
<sequence length="83" mass="7786">MTTSPQADVGDPQMVSNSLAPFMSLATVVTGAAGAPAPSASEGAPQPSTSATAPALGAASGGEVAEEAVTASSAATAEKPAEE</sequence>
<dbReference type="EMBL" id="AGSI01000016">
    <property type="protein sequence ID" value="EIE20077.1"/>
    <property type="molecule type" value="Genomic_DNA"/>
</dbReference>
<evidence type="ECO:0000313" key="3">
    <source>
        <dbReference type="Proteomes" id="UP000007264"/>
    </source>
</evidence>
<reference evidence="2 3" key="1">
    <citation type="journal article" date="2012" name="Genome Biol.">
        <title>The genome of the polar eukaryotic microalga coccomyxa subellipsoidea reveals traits of cold adaptation.</title>
        <authorList>
            <person name="Blanc G."/>
            <person name="Agarkova I."/>
            <person name="Grimwood J."/>
            <person name="Kuo A."/>
            <person name="Brueggeman A."/>
            <person name="Dunigan D."/>
            <person name="Gurnon J."/>
            <person name="Ladunga I."/>
            <person name="Lindquist E."/>
            <person name="Lucas S."/>
            <person name="Pangilinan J."/>
            <person name="Proschold T."/>
            <person name="Salamov A."/>
            <person name="Schmutz J."/>
            <person name="Weeks D."/>
            <person name="Yamada T."/>
            <person name="Claverie J.M."/>
            <person name="Grigoriev I."/>
            <person name="Van Etten J."/>
            <person name="Lomsadze A."/>
            <person name="Borodovsky M."/>
        </authorList>
    </citation>
    <scope>NUCLEOTIDE SEQUENCE [LARGE SCALE GENOMIC DNA]</scope>
    <source>
        <strain evidence="2 3">C-169</strain>
    </source>
</reference>